<dbReference type="AlphaFoldDB" id="A0A5P6VSN0"/>
<dbReference type="EC" id="7.-.-.-" evidence="8"/>
<dbReference type="NCBIfam" id="NF009070">
    <property type="entry name" value="PRK12405.1"/>
    <property type="match status" value="1"/>
</dbReference>
<dbReference type="PANTHER" id="PTHR30586">
    <property type="entry name" value="ELECTRON TRANSPORT COMPLEX PROTEIN RNFE"/>
    <property type="match status" value="1"/>
</dbReference>
<dbReference type="InterPro" id="IPR010968">
    <property type="entry name" value="RnfE"/>
</dbReference>
<dbReference type="RefSeq" id="WP_151624643.1">
    <property type="nucleotide sequence ID" value="NZ_CP043028.1"/>
</dbReference>
<keyword evidence="7 8" id="KW-0472">Membrane</keyword>
<keyword evidence="8" id="KW-1003">Cell membrane</keyword>
<evidence type="ECO:0000256" key="7">
    <source>
        <dbReference type="ARBA" id="ARBA00023136"/>
    </source>
</evidence>
<evidence type="ECO:0000313" key="11">
    <source>
        <dbReference type="Proteomes" id="UP000327030"/>
    </source>
</evidence>
<dbReference type="GO" id="GO:0012505">
    <property type="term" value="C:endomembrane system"/>
    <property type="evidence" value="ECO:0007669"/>
    <property type="project" value="UniProtKB-SubCell"/>
</dbReference>
<evidence type="ECO:0000256" key="5">
    <source>
        <dbReference type="ARBA" id="ARBA00022982"/>
    </source>
</evidence>
<name>A0A5P6VSN0_PSEXY</name>
<comment type="subunit">
    <text evidence="8">The complex is composed of six subunits: RnfA, RnfB, RnfC, RnfD, RnfE and RnfG.</text>
</comment>
<proteinExistence type="inferred from homology"/>
<organism evidence="10 11">
    <name type="scientific">Pseudobutyrivibrio xylanivorans</name>
    <dbReference type="NCBI Taxonomy" id="185007"/>
    <lineage>
        <taxon>Bacteria</taxon>
        <taxon>Bacillati</taxon>
        <taxon>Bacillota</taxon>
        <taxon>Clostridia</taxon>
        <taxon>Lachnospirales</taxon>
        <taxon>Lachnospiraceae</taxon>
        <taxon>Pseudobutyrivibrio</taxon>
    </lineage>
</organism>
<dbReference type="GO" id="GO:0022900">
    <property type="term" value="P:electron transport chain"/>
    <property type="evidence" value="ECO:0007669"/>
    <property type="project" value="UniProtKB-UniRule"/>
</dbReference>
<keyword evidence="6 8" id="KW-1133">Transmembrane helix</keyword>
<feature type="region of interest" description="Disordered" evidence="9">
    <location>
        <begin position="237"/>
        <end position="287"/>
    </location>
</feature>
<dbReference type="KEGG" id="pxv:FXF36_12650"/>
<evidence type="ECO:0000256" key="3">
    <source>
        <dbReference type="ARBA" id="ARBA00022692"/>
    </source>
</evidence>
<evidence type="ECO:0000256" key="8">
    <source>
        <dbReference type="HAMAP-Rule" id="MF_00478"/>
    </source>
</evidence>
<evidence type="ECO:0000256" key="9">
    <source>
        <dbReference type="SAM" id="MobiDB-lite"/>
    </source>
</evidence>
<feature type="transmembrane region" description="Helical" evidence="8">
    <location>
        <begin position="124"/>
        <end position="148"/>
    </location>
</feature>
<sequence>MNKYIERLYNGLWKENPTFVLMLGMCPTLAVTTSAINGIGMGLSTTVVLVLSNMMISALRNIIPDRVRMPAFIVVVASFVTMVQFLMEGFTPSLYSSLGIYIPLIVVNCIILGRAESYASKNPVIPSMFDGIGMGLGFTVGLTLIGMVREILGNGSVFGAEISILNDFHIALFGLAPGAFFVLGTLVAVMNVVRKNMEAKGKPLPAVQGCLGGDCSGCTLSTACTGKSMTHHVAEVPPVDPKDVAKPTPVADPVKQTANAKNEEDVEKSGSDSSYADNDIAGKEENK</sequence>
<accession>A0A5P6VSN0</accession>
<comment type="similarity">
    <text evidence="8">Belongs to the NqrDE/RnfAE family.</text>
</comment>
<evidence type="ECO:0000313" key="10">
    <source>
        <dbReference type="EMBL" id="QFJ55663.1"/>
    </source>
</evidence>
<evidence type="ECO:0000256" key="4">
    <source>
        <dbReference type="ARBA" id="ARBA00022967"/>
    </source>
</evidence>
<reference evidence="11" key="1">
    <citation type="submission" date="2019-08" db="EMBL/GenBank/DDBJ databases">
        <title>Complete Genome Sequence of the Polysaccharide-Degrading Rumen Bacterium Pseudobutyrivibrio xylanivorans MA3014.</title>
        <authorList>
            <person name="Palevich N."/>
            <person name="Maclean P.H."/>
            <person name="Kelly W.J."/>
            <person name="Leahy S.C."/>
            <person name="Rakonjac J."/>
            <person name="Attwood G.T."/>
        </authorList>
    </citation>
    <scope>NUCLEOTIDE SEQUENCE [LARGE SCALE GENOMIC DNA]</scope>
    <source>
        <strain evidence="11">MA3014</strain>
    </source>
</reference>
<comment type="subcellular location">
    <subcellularLocation>
        <location evidence="8">Cell membrane</location>
        <topology evidence="8">Multi-pass membrane protein</topology>
    </subcellularLocation>
    <subcellularLocation>
        <location evidence="1">Endomembrane system</location>
        <topology evidence="1">Multi-pass membrane protein</topology>
    </subcellularLocation>
</comment>
<feature type="transmembrane region" description="Helical" evidence="8">
    <location>
        <begin position="71"/>
        <end position="87"/>
    </location>
</feature>
<dbReference type="OrthoDB" id="9790976at2"/>
<keyword evidence="4 8" id="KW-1278">Translocase</keyword>
<evidence type="ECO:0000256" key="2">
    <source>
        <dbReference type="ARBA" id="ARBA00022448"/>
    </source>
</evidence>
<comment type="function">
    <text evidence="8">Part of a membrane-bound complex that couples electron transfer with translocation of ions across the membrane.</text>
</comment>
<dbReference type="InterPro" id="IPR003667">
    <property type="entry name" value="NqrDE/RnfAE"/>
</dbReference>
<evidence type="ECO:0000256" key="1">
    <source>
        <dbReference type="ARBA" id="ARBA00004127"/>
    </source>
</evidence>
<keyword evidence="2 8" id="KW-0813">Transport</keyword>
<gene>
    <name evidence="8" type="primary">rnfE</name>
    <name evidence="10" type="ORF">FXF36_12650</name>
</gene>
<keyword evidence="3 8" id="KW-0812">Transmembrane</keyword>
<feature type="compositionally biased region" description="Basic and acidic residues" evidence="9">
    <location>
        <begin position="261"/>
        <end position="270"/>
    </location>
</feature>
<feature type="transmembrane region" description="Helical" evidence="8">
    <location>
        <begin position="20"/>
        <end position="51"/>
    </location>
</feature>
<feature type="transmembrane region" description="Helical" evidence="8">
    <location>
        <begin position="168"/>
        <end position="193"/>
    </location>
</feature>
<feature type="transmembrane region" description="Helical" evidence="8">
    <location>
        <begin position="93"/>
        <end position="112"/>
    </location>
</feature>
<dbReference type="Proteomes" id="UP000327030">
    <property type="component" value="Chromosome 1"/>
</dbReference>
<evidence type="ECO:0000256" key="6">
    <source>
        <dbReference type="ARBA" id="ARBA00022989"/>
    </source>
</evidence>
<dbReference type="PANTHER" id="PTHR30586:SF0">
    <property type="entry name" value="ION-TRANSLOCATING OXIDOREDUCTASE COMPLEX SUBUNIT E"/>
    <property type="match status" value="1"/>
</dbReference>
<dbReference type="NCBIfam" id="TIGR01948">
    <property type="entry name" value="rnfE"/>
    <property type="match status" value="1"/>
</dbReference>
<dbReference type="GO" id="GO:0005886">
    <property type="term" value="C:plasma membrane"/>
    <property type="evidence" value="ECO:0007669"/>
    <property type="project" value="UniProtKB-SubCell"/>
</dbReference>
<dbReference type="Pfam" id="PF02508">
    <property type="entry name" value="Rnf-Nqr"/>
    <property type="match status" value="1"/>
</dbReference>
<dbReference type="EMBL" id="CP043028">
    <property type="protein sequence ID" value="QFJ55663.1"/>
    <property type="molecule type" value="Genomic_DNA"/>
</dbReference>
<keyword evidence="5 8" id="KW-0249">Electron transport</keyword>
<protein>
    <recommendedName>
        <fullName evidence="8">Ion-translocating oxidoreductase complex subunit E</fullName>
        <ecNumber evidence="8">7.-.-.-</ecNumber>
    </recommendedName>
    <alternativeName>
        <fullName evidence="8">Rnf electron transport complex subunit E</fullName>
    </alternativeName>
</protein>
<dbReference type="HAMAP" id="MF_00478">
    <property type="entry name" value="RsxE_RnfE"/>
    <property type="match status" value="1"/>
</dbReference>